<dbReference type="EMBL" id="CAJJDM010000067">
    <property type="protein sequence ID" value="CAD8081404.1"/>
    <property type="molecule type" value="Genomic_DNA"/>
</dbReference>
<keyword evidence="1" id="KW-0732">Signal</keyword>
<accession>A0A8S1N336</accession>
<feature type="chain" id="PRO_5035885473" description="Transmembrane protein" evidence="1">
    <location>
        <begin position="23"/>
        <end position="203"/>
    </location>
</feature>
<dbReference type="AlphaFoldDB" id="A0A8S1N336"/>
<gene>
    <name evidence="2" type="ORF">PPRIM_AZ9-3.1.T0650229</name>
</gene>
<protein>
    <recommendedName>
        <fullName evidence="4">Transmembrane protein</fullName>
    </recommendedName>
</protein>
<keyword evidence="3" id="KW-1185">Reference proteome</keyword>
<evidence type="ECO:0008006" key="4">
    <source>
        <dbReference type="Google" id="ProtNLM"/>
    </source>
</evidence>
<dbReference type="Proteomes" id="UP000688137">
    <property type="component" value="Unassembled WGS sequence"/>
</dbReference>
<feature type="signal peptide" evidence="1">
    <location>
        <begin position="1"/>
        <end position="22"/>
    </location>
</feature>
<organism evidence="2 3">
    <name type="scientific">Paramecium primaurelia</name>
    <dbReference type="NCBI Taxonomy" id="5886"/>
    <lineage>
        <taxon>Eukaryota</taxon>
        <taxon>Sar</taxon>
        <taxon>Alveolata</taxon>
        <taxon>Ciliophora</taxon>
        <taxon>Intramacronucleata</taxon>
        <taxon>Oligohymenophorea</taxon>
        <taxon>Peniculida</taxon>
        <taxon>Parameciidae</taxon>
        <taxon>Paramecium</taxon>
    </lineage>
</organism>
<reference evidence="2" key="1">
    <citation type="submission" date="2021-01" db="EMBL/GenBank/DDBJ databases">
        <authorList>
            <consortium name="Genoscope - CEA"/>
            <person name="William W."/>
        </authorList>
    </citation>
    <scope>NUCLEOTIDE SEQUENCE</scope>
</reference>
<sequence>MSTNAIQIVFTLILFLLKKSFQFKNIKTVQSENFYIQNIRQTKLKNLLRNGVVRVIFLKIFERQYFLIMHLGKIQIFQLTFQNVLIQILILKLKNKNYQHFKNSIKIYQSQISEFDKSLQNFSIKQEQSLEKLKQDYEQNFTLNGKMEFSKKLDSTEIKTDYTKQNSRLKINLMEKQNIYLIGSRTMLQISEYLFMIINKQKK</sequence>
<evidence type="ECO:0000256" key="1">
    <source>
        <dbReference type="SAM" id="SignalP"/>
    </source>
</evidence>
<proteinExistence type="predicted"/>
<name>A0A8S1N336_PARPR</name>
<comment type="caution">
    <text evidence="2">The sequence shown here is derived from an EMBL/GenBank/DDBJ whole genome shotgun (WGS) entry which is preliminary data.</text>
</comment>
<evidence type="ECO:0000313" key="2">
    <source>
        <dbReference type="EMBL" id="CAD8081404.1"/>
    </source>
</evidence>
<evidence type="ECO:0000313" key="3">
    <source>
        <dbReference type="Proteomes" id="UP000688137"/>
    </source>
</evidence>